<gene>
    <name evidence="2" type="ORF">Cylst_3626</name>
</gene>
<keyword evidence="3" id="KW-1185">Reference proteome</keyword>
<proteinExistence type="predicted"/>
<dbReference type="PANTHER" id="PTHR10098:SF112">
    <property type="entry name" value="SLR0380 PROTEIN"/>
    <property type="match status" value="1"/>
</dbReference>
<evidence type="ECO:0000313" key="2">
    <source>
        <dbReference type="EMBL" id="AFZ25758.1"/>
    </source>
</evidence>
<dbReference type="Pfam" id="PF13424">
    <property type="entry name" value="TPR_12"/>
    <property type="match status" value="1"/>
</dbReference>
<dbReference type="OrthoDB" id="446317at2"/>
<dbReference type="Proteomes" id="UP000010475">
    <property type="component" value="Chromosome"/>
</dbReference>
<dbReference type="Pfam" id="PF12770">
    <property type="entry name" value="CHAT"/>
    <property type="match status" value="1"/>
</dbReference>
<dbReference type="SMART" id="SM00028">
    <property type="entry name" value="TPR"/>
    <property type="match status" value="6"/>
</dbReference>
<dbReference type="PANTHER" id="PTHR10098">
    <property type="entry name" value="RAPSYN-RELATED"/>
    <property type="match status" value="1"/>
</dbReference>
<accession>K9WZX2</accession>
<name>K9WZX2_9NOST</name>
<dbReference type="HOGENOM" id="CLU_002404_0_0_3"/>
<evidence type="ECO:0000313" key="3">
    <source>
        <dbReference type="Proteomes" id="UP000010475"/>
    </source>
</evidence>
<dbReference type="InterPro" id="IPR024983">
    <property type="entry name" value="CHAT_dom"/>
</dbReference>
<dbReference type="EMBL" id="CP003642">
    <property type="protein sequence ID" value="AFZ25758.1"/>
    <property type="molecule type" value="Genomic_DNA"/>
</dbReference>
<protein>
    <recommendedName>
        <fullName evidence="1">CHAT domain-containing protein</fullName>
    </recommendedName>
</protein>
<dbReference type="KEGG" id="csg:Cylst_3626"/>
<feature type="domain" description="CHAT" evidence="1">
    <location>
        <begin position="599"/>
        <end position="867"/>
    </location>
</feature>
<dbReference type="InterPro" id="IPR011990">
    <property type="entry name" value="TPR-like_helical_dom_sf"/>
</dbReference>
<dbReference type="eggNOG" id="COG3071">
    <property type="taxonomic scope" value="Bacteria"/>
</dbReference>
<dbReference type="PATRIC" id="fig|56107.3.peg.3992"/>
<dbReference type="AlphaFoldDB" id="K9WZX2"/>
<reference evidence="2 3" key="1">
    <citation type="submission" date="2012-06" db="EMBL/GenBank/DDBJ databases">
        <title>Finished chromosome of genome of Cylindrospermum stagnale PCC 7417.</title>
        <authorList>
            <consortium name="US DOE Joint Genome Institute"/>
            <person name="Gugger M."/>
            <person name="Coursin T."/>
            <person name="Rippka R."/>
            <person name="Tandeau De Marsac N."/>
            <person name="Huntemann M."/>
            <person name="Wei C.-L."/>
            <person name="Han J."/>
            <person name="Detter J.C."/>
            <person name="Han C."/>
            <person name="Tapia R."/>
            <person name="Chen A."/>
            <person name="Kyrpides N."/>
            <person name="Mavromatis K."/>
            <person name="Markowitz V."/>
            <person name="Szeto E."/>
            <person name="Ivanova N."/>
            <person name="Pagani I."/>
            <person name="Pati A."/>
            <person name="Goodwin L."/>
            <person name="Nordberg H.P."/>
            <person name="Cantor M.N."/>
            <person name="Hua S.X."/>
            <person name="Woyke T."/>
            <person name="Kerfeld C.A."/>
        </authorList>
    </citation>
    <scope>NUCLEOTIDE SEQUENCE [LARGE SCALE GENOMIC DNA]</scope>
    <source>
        <strain evidence="2 3">PCC 7417</strain>
    </source>
</reference>
<organism evidence="2 3">
    <name type="scientific">Cylindrospermum stagnale PCC 7417</name>
    <dbReference type="NCBI Taxonomy" id="56107"/>
    <lineage>
        <taxon>Bacteria</taxon>
        <taxon>Bacillati</taxon>
        <taxon>Cyanobacteriota</taxon>
        <taxon>Cyanophyceae</taxon>
        <taxon>Nostocales</taxon>
        <taxon>Nostocaceae</taxon>
        <taxon>Cylindrospermum</taxon>
    </lineage>
</organism>
<sequence length="869" mass="96022">MKFRRSLLKSIWLFFCSLLLMIGLSPVVAQVPQPEAIIQQARTLYDAGRWEEAVPLLQQAAAGFESQGASLNQGMALSNLAATLGQLTQWEQAEQNIRDSLALLRSQSPTSTQQRILAQTLDIQAHLQLERGRLQDAIDTGTEVIKLYQQLVGAKDQLLQAQINQSQALQGLGLYPRACETLLAALNLDASTCELSPAGLSSLKNQSVSGQNVRAVNALGHILRVLGQSNQSQQVLLVGLQAAQQLGIPQEQAAVYLNLGNTARAFANQPAINSQQRQQFELSALEAYTQSAQLATHADTRLQALLNHLSLLVDQANWTEAETLWRNLQPQVSQFAANRAGLYAQINLAQSLIKLATHSADTRLFSESEQILSRTHQGANRLGDARARAYVLLAQGRLSELQQQWTKAAALTNQGLSIAPTFEYPDIAYQLLWQLGRIQKLQGNTFEAIAPYTESVKILAALRGDLVTVNPEVQFSFRESVEPIYRELVGLLLQEEAPSQAKLKQARQTIESLQLAELDNFFRDACADAQPKLIDEVDPTAAVIYPIILSDRLEVILSIPGQPLRKYTTDKPQGELQTTLRQALISLRRTAFTQEQLSSAQKLYNWLIRPAEKDLTANNIKTLVFVLDGSLRSLPMATLHDGQQYLLQKYNIALTPGLQLLEPRPLTQVKLKALTAGLTEARQGFSALPGVAREIQQISAEIPSNTLVNQQFIVPELKKQIKTSSFPILHLATHGQFSSNAAETFILTWDQRVNVKELDQLLRSRNEEKNSPIELLVLSACETASGDDRAALGLAGIAIRSGARSTVGSLWQVDDESTSVLIAEFYRQLAKSTISKAEALRNAQLLLLQNQNFQNPYFWAPFVLVGNWQ</sequence>
<evidence type="ECO:0000259" key="1">
    <source>
        <dbReference type="Pfam" id="PF12770"/>
    </source>
</evidence>
<dbReference type="SUPFAM" id="SSF48452">
    <property type="entry name" value="TPR-like"/>
    <property type="match status" value="2"/>
</dbReference>
<dbReference type="InterPro" id="IPR019734">
    <property type="entry name" value="TPR_rpt"/>
</dbReference>
<dbReference type="STRING" id="56107.Cylst_3626"/>
<dbReference type="eggNOG" id="COG4995">
    <property type="taxonomic scope" value="Bacteria"/>
</dbReference>
<dbReference type="Gene3D" id="1.25.40.10">
    <property type="entry name" value="Tetratricopeptide repeat domain"/>
    <property type="match status" value="2"/>
</dbReference>